<evidence type="ECO:0000313" key="2">
    <source>
        <dbReference type="Proteomes" id="UP000008303"/>
    </source>
</evidence>
<dbReference type="AlphaFoldDB" id="F4BFU0"/>
<dbReference type="HOGENOM" id="CLU_1052725_0_0_6"/>
<evidence type="ECO:0000313" key="1">
    <source>
        <dbReference type="EMBL" id="AEE26334.1"/>
    </source>
</evidence>
<dbReference type="Proteomes" id="UP000008303">
    <property type="component" value="Chromosome"/>
</dbReference>
<proteinExistence type="predicted"/>
<reference evidence="2" key="1">
    <citation type="journal article" date="2011" name="Appl. Environ. Microbiol.">
        <title>Common ancestry and novel genetic traits of Francisella novicida-like isolates from North America and Australia as revealed by comparative genomic analyses.</title>
        <authorList>
            <person name="Siddaramappa S."/>
            <person name="Challacombe J.F."/>
            <person name="Petersen J.M."/>
            <person name="Pillai S."/>
            <person name="Hogg G."/>
            <person name="Kuske C.R."/>
        </authorList>
    </citation>
    <scope>NUCLEOTIDE SEQUENCE [LARGE SCALE GENOMIC DNA]</scope>
    <source>
        <strain evidence="2">3523</strain>
    </source>
</reference>
<gene>
    <name evidence="1" type="ordered locus">FN3523_1031</name>
</gene>
<dbReference type="EMBL" id="CP002558">
    <property type="protein sequence ID" value="AEE26334.1"/>
    <property type="molecule type" value="Genomic_DNA"/>
</dbReference>
<protein>
    <submittedName>
        <fullName evidence="1">Uncharacterized protein</fullName>
    </submittedName>
</protein>
<accession>F4BFU0</accession>
<name>F4BFU0_9GAMM</name>
<dbReference type="PATRIC" id="fig|676032.3.peg.1039"/>
<sequence length="264" mass="30488">MLYLFDMRFFLSELQRIGNQTTVNGDIKNFSETLVIEKQIVQNDKHADILAAFDDNTLIVHGKFSKDLFVKLSEFISSKVKSGNNSLDTFLSERDIYFKEYQLCINLRKFIIQPGYLQFIDYTANYSNICVMYGTVAKIIKCKDGYIIKAIAKNGHKIIMTSSDSVILDGIAFYAFGRAEMLSEGFIKFHIHKDFIHLLPCKYGYDIKDRIIDSNYDINQQIDVMLGNKTVEVDLIEHDCNKIDSHSDLKPIDHLKAFWKSLFN</sequence>
<dbReference type="KEGG" id="fcn:FN3523_1031"/>
<organism evidence="1 2">
    <name type="scientific">Francisella hispaniensis</name>
    <dbReference type="NCBI Taxonomy" id="622488"/>
    <lineage>
        <taxon>Bacteria</taxon>
        <taxon>Pseudomonadati</taxon>
        <taxon>Pseudomonadota</taxon>
        <taxon>Gammaproteobacteria</taxon>
        <taxon>Thiotrichales</taxon>
        <taxon>Francisellaceae</taxon>
        <taxon>Francisella</taxon>
    </lineage>
</organism>